<reference evidence="2" key="2">
    <citation type="submission" date="2016-02" db="EMBL/GenBank/DDBJ databases">
        <title>Genome sequencing of Aspergillus luchuensis NBRC 4314.</title>
        <authorList>
            <person name="Yamada O."/>
        </authorList>
    </citation>
    <scope>NUCLEOTIDE SEQUENCE [LARGE SCALE GENOMIC DNA]</scope>
    <source>
        <strain evidence="2">RIB 2604</strain>
    </source>
</reference>
<reference evidence="1 2" key="1">
    <citation type="journal article" date="2016" name="DNA Res.">
        <title>Genome sequence of Aspergillus luchuensis NBRC 4314.</title>
        <authorList>
            <person name="Yamada O."/>
            <person name="Machida M."/>
            <person name="Hosoyama A."/>
            <person name="Goto M."/>
            <person name="Takahashi T."/>
            <person name="Futagami T."/>
            <person name="Yamagata Y."/>
            <person name="Takeuchi M."/>
            <person name="Kobayashi T."/>
            <person name="Koike H."/>
            <person name="Abe K."/>
            <person name="Asai K."/>
            <person name="Arita M."/>
            <person name="Fujita N."/>
            <person name="Fukuda K."/>
            <person name="Higa K."/>
            <person name="Horikawa H."/>
            <person name="Ishikawa T."/>
            <person name="Jinno K."/>
            <person name="Kato Y."/>
            <person name="Kirimura K."/>
            <person name="Mizutani O."/>
            <person name="Nakasone K."/>
            <person name="Sano M."/>
            <person name="Shiraishi Y."/>
            <person name="Tsukahara M."/>
            <person name="Gomi K."/>
        </authorList>
    </citation>
    <scope>NUCLEOTIDE SEQUENCE [LARGE SCALE GENOMIC DNA]</scope>
    <source>
        <strain evidence="1 2">RIB 2604</strain>
    </source>
</reference>
<comment type="caution">
    <text evidence="1">The sequence shown here is derived from an EMBL/GenBank/DDBJ whole genome shotgun (WGS) entry which is preliminary data.</text>
</comment>
<evidence type="ECO:0000313" key="1">
    <source>
        <dbReference type="EMBL" id="GAT28021.1"/>
    </source>
</evidence>
<proteinExistence type="predicted"/>
<dbReference type="Proteomes" id="UP000075230">
    <property type="component" value="Unassembled WGS sequence"/>
</dbReference>
<sequence length="72" mass="8212">MAENEDLNNDAPDRSNEPLRVRVFSRVVSEKQGVLFISSDILNFACSQVNKYDTNFQIQLKGLAVTSLRRRP</sequence>
<accession>A0A146FSS9</accession>
<organism evidence="1 2">
    <name type="scientific">Aspergillus kawachii</name>
    <name type="common">White koji mold</name>
    <name type="synonym">Aspergillus awamori var. kawachi</name>
    <dbReference type="NCBI Taxonomy" id="1069201"/>
    <lineage>
        <taxon>Eukaryota</taxon>
        <taxon>Fungi</taxon>
        <taxon>Dikarya</taxon>
        <taxon>Ascomycota</taxon>
        <taxon>Pezizomycotina</taxon>
        <taxon>Eurotiomycetes</taxon>
        <taxon>Eurotiomycetidae</taxon>
        <taxon>Eurotiales</taxon>
        <taxon>Aspergillaceae</taxon>
        <taxon>Aspergillus</taxon>
        <taxon>Aspergillus subgen. Circumdati</taxon>
    </lineage>
</organism>
<dbReference type="EMBL" id="BCWF01000024">
    <property type="protein sequence ID" value="GAT28021.1"/>
    <property type="molecule type" value="Genomic_DNA"/>
</dbReference>
<evidence type="ECO:0000313" key="2">
    <source>
        <dbReference type="Proteomes" id="UP000075230"/>
    </source>
</evidence>
<dbReference type="AlphaFoldDB" id="A0A146FSS9"/>
<name>A0A146FSS9_ASPKA</name>
<gene>
    <name evidence="1" type="ORF">RIB2604_02500960</name>
</gene>
<protein>
    <submittedName>
        <fullName evidence="1">Uncharacterized protein</fullName>
    </submittedName>
</protein>